<name>A0ACB6QB69_9PLEO</name>
<keyword evidence="2" id="KW-1185">Reference proteome</keyword>
<protein>
    <submittedName>
        <fullName evidence="1">Uncharacterized protein</fullName>
    </submittedName>
</protein>
<dbReference type="Proteomes" id="UP000799755">
    <property type="component" value="Unassembled WGS sequence"/>
</dbReference>
<reference evidence="1" key="1">
    <citation type="journal article" date="2020" name="Stud. Mycol.">
        <title>101 Dothideomycetes genomes: a test case for predicting lifestyles and emergence of pathogens.</title>
        <authorList>
            <person name="Haridas S."/>
            <person name="Albert R."/>
            <person name="Binder M."/>
            <person name="Bloem J."/>
            <person name="Labutti K."/>
            <person name="Salamov A."/>
            <person name="Andreopoulos B."/>
            <person name="Baker S."/>
            <person name="Barry K."/>
            <person name="Bills G."/>
            <person name="Bluhm B."/>
            <person name="Cannon C."/>
            <person name="Castanera R."/>
            <person name="Culley D."/>
            <person name="Daum C."/>
            <person name="Ezra D."/>
            <person name="Gonzalez J."/>
            <person name="Henrissat B."/>
            <person name="Kuo A."/>
            <person name="Liang C."/>
            <person name="Lipzen A."/>
            <person name="Lutzoni F."/>
            <person name="Magnuson J."/>
            <person name="Mondo S."/>
            <person name="Nolan M."/>
            <person name="Ohm R."/>
            <person name="Pangilinan J."/>
            <person name="Park H.-J."/>
            <person name="Ramirez L."/>
            <person name="Alfaro M."/>
            <person name="Sun H."/>
            <person name="Tritt A."/>
            <person name="Yoshinaga Y."/>
            <person name="Zwiers L.-H."/>
            <person name="Turgeon B."/>
            <person name="Goodwin S."/>
            <person name="Spatafora J."/>
            <person name="Crous P."/>
            <person name="Grigoriev I."/>
        </authorList>
    </citation>
    <scope>NUCLEOTIDE SEQUENCE</scope>
    <source>
        <strain evidence="1">ATCC 200398</strain>
    </source>
</reference>
<accession>A0ACB6QB69</accession>
<evidence type="ECO:0000313" key="1">
    <source>
        <dbReference type="EMBL" id="KAF2464100.1"/>
    </source>
</evidence>
<evidence type="ECO:0000313" key="2">
    <source>
        <dbReference type="Proteomes" id="UP000799755"/>
    </source>
</evidence>
<proteinExistence type="predicted"/>
<dbReference type="EMBL" id="MU003540">
    <property type="protein sequence ID" value="KAF2464100.1"/>
    <property type="molecule type" value="Genomic_DNA"/>
</dbReference>
<sequence>MTPNATRSTLLRNRTQNFCTALLSPPPPSQLLDAYFSATTPPHITEHGPTWASSRLPFLGKTFEGKDGCINYFTVLAQTLDMHMHADTFPPADGFIVDAEAGGGTGLVSVVGSAEFSSVKTGKRWHEQFIYRFSDFDAEGRFGHWEIWADPLSAWEAVGE</sequence>
<gene>
    <name evidence="1" type="ORF">BDR25DRAFT_307401</name>
</gene>
<organism evidence="1 2">
    <name type="scientific">Lindgomyces ingoldianus</name>
    <dbReference type="NCBI Taxonomy" id="673940"/>
    <lineage>
        <taxon>Eukaryota</taxon>
        <taxon>Fungi</taxon>
        <taxon>Dikarya</taxon>
        <taxon>Ascomycota</taxon>
        <taxon>Pezizomycotina</taxon>
        <taxon>Dothideomycetes</taxon>
        <taxon>Pleosporomycetidae</taxon>
        <taxon>Pleosporales</taxon>
        <taxon>Lindgomycetaceae</taxon>
        <taxon>Lindgomyces</taxon>
    </lineage>
</organism>
<comment type="caution">
    <text evidence="1">The sequence shown here is derived from an EMBL/GenBank/DDBJ whole genome shotgun (WGS) entry which is preliminary data.</text>
</comment>